<dbReference type="Proteomes" id="UP000287651">
    <property type="component" value="Unassembled WGS sequence"/>
</dbReference>
<comment type="caution">
    <text evidence="1">The sequence shown here is derived from an EMBL/GenBank/DDBJ whole genome shotgun (WGS) entry which is preliminary data.</text>
</comment>
<dbReference type="EMBL" id="AMZH03000151">
    <property type="protein sequence ID" value="RRT85234.1"/>
    <property type="molecule type" value="Genomic_DNA"/>
</dbReference>
<name>A0A427B9V8_ENSVE</name>
<reference evidence="1 2" key="1">
    <citation type="journal article" date="2014" name="Agronomy (Basel)">
        <title>A Draft Genome Sequence for Ensete ventricosum, the Drought-Tolerant Tree Against Hunger.</title>
        <authorList>
            <person name="Harrison J."/>
            <person name="Moore K.A."/>
            <person name="Paszkiewicz K."/>
            <person name="Jones T."/>
            <person name="Grant M."/>
            <person name="Ambacheew D."/>
            <person name="Muzemil S."/>
            <person name="Studholme D.J."/>
        </authorList>
    </citation>
    <scope>NUCLEOTIDE SEQUENCE [LARGE SCALE GENOMIC DNA]</scope>
</reference>
<sequence length="80" mass="8895">MLPPLRTRQSPLPQAVIAVAALGDHYLANAVTSIRSRRLLWRVATAYARYSNADPIVIPSGATQLLPTMEHVINRDRHPQ</sequence>
<evidence type="ECO:0000313" key="1">
    <source>
        <dbReference type="EMBL" id="RRT85234.1"/>
    </source>
</evidence>
<dbReference type="AlphaFoldDB" id="A0A427B9V8"/>
<gene>
    <name evidence="1" type="ORF">B296_00011090</name>
</gene>
<evidence type="ECO:0000313" key="2">
    <source>
        <dbReference type="Proteomes" id="UP000287651"/>
    </source>
</evidence>
<accession>A0A427B9V8</accession>
<proteinExistence type="predicted"/>
<organism evidence="1 2">
    <name type="scientific">Ensete ventricosum</name>
    <name type="common">Abyssinian banana</name>
    <name type="synonym">Musa ensete</name>
    <dbReference type="NCBI Taxonomy" id="4639"/>
    <lineage>
        <taxon>Eukaryota</taxon>
        <taxon>Viridiplantae</taxon>
        <taxon>Streptophyta</taxon>
        <taxon>Embryophyta</taxon>
        <taxon>Tracheophyta</taxon>
        <taxon>Spermatophyta</taxon>
        <taxon>Magnoliopsida</taxon>
        <taxon>Liliopsida</taxon>
        <taxon>Zingiberales</taxon>
        <taxon>Musaceae</taxon>
        <taxon>Ensete</taxon>
    </lineage>
</organism>
<protein>
    <submittedName>
        <fullName evidence="1">Uncharacterized protein</fullName>
    </submittedName>
</protein>